<evidence type="ECO:0000256" key="1">
    <source>
        <dbReference type="SAM" id="MobiDB-lite"/>
    </source>
</evidence>
<dbReference type="InParanoid" id="A0A059BBX8"/>
<reference evidence="2" key="1">
    <citation type="submission" date="2013-07" db="EMBL/GenBank/DDBJ databases">
        <title>The genome of Eucalyptus grandis.</title>
        <authorList>
            <person name="Schmutz J."/>
            <person name="Hayes R."/>
            <person name="Myburg A."/>
            <person name="Tuskan G."/>
            <person name="Grattapaglia D."/>
            <person name="Rokhsar D.S."/>
        </authorList>
    </citation>
    <scope>NUCLEOTIDE SEQUENCE</scope>
    <source>
        <tissue evidence="2">Leaf extractions</tissue>
    </source>
</reference>
<dbReference type="Gramene" id="KCW63623">
    <property type="protein sequence ID" value="KCW63623"/>
    <property type="gene ID" value="EUGRSUZ_G01252"/>
</dbReference>
<proteinExistence type="predicted"/>
<gene>
    <name evidence="2" type="ORF">EUGRSUZ_G01252</name>
</gene>
<name>A0A059BBX8_EUCGR</name>
<feature type="region of interest" description="Disordered" evidence="1">
    <location>
        <begin position="129"/>
        <end position="167"/>
    </location>
</feature>
<dbReference type="EMBL" id="KK198759">
    <property type="protein sequence ID" value="KCW63623.1"/>
    <property type="molecule type" value="Genomic_DNA"/>
</dbReference>
<dbReference type="AlphaFoldDB" id="A0A059BBX8"/>
<evidence type="ECO:0000313" key="2">
    <source>
        <dbReference type="EMBL" id="KCW63623.1"/>
    </source>
</evidence>
<protein>
    <submittedName>
        <fullName evidence="2">Uncharacterized protein</fullName>
    </submittedName>
</protein>
<organism evidence="2">
    <name type="scientific">Eucalyptus grandis</name>
    <name type="common">Flooded gum</name>
    <dbReference type="NCBI Taxonomy" id="71139"/>
    <lineage>
        <taxon>Eukaryota</taxon>
        <taxon>Viridiplantae</taxon>
        <taxon>Streptophyta</taxon>
        <taxon>Embryophyta</taxon>
        <taxon>Tracheophyta</taxon>
        <taxon>Spermatophyta</taxon>
        <taxon>Magnoliopsida</taxon>
        <taxon>eudicotyledons</taxon>
        <taxon>Gunneridae</taxon>
        <taxon>Pentapetalae</taxon>
        <taxon>rosids</taxon>
        <taxon>malvids</taxon>
        <taxon>Myrtales</taxon>
        <taxon>Myrtaceae</taxon>
        <taxon>Myrtoideae</taxon>
        <taxon>Eucalypteae</taxon>
        <taxon>Eucalyptus</taxon>
    </lineage>
</organism>
<accession>A0A059BBX8</accession>
<sequence length="167" mass="18048">MDSAACMLEVPEGHGNCLQTGVQELPCGKEHGVSKGAHGKISVSRFLYFSVPWNRNRNCFSFSPIWASFFIHHTGFFYLGVPSPQPSTKNPSAVDSNSVRPRRRLRLRPLAGDIVAHLAVDSDFVLPAVDDSAGSDRVEPISGSSPRSEPAALPVNLRTRASFSDAG</sequence>